<sequence>METKKIADGISQSERLSLLKPPVRNENPAARGPEKSQPDMQEEGKDREAAQTKRHPMLRVLLWCLRKSIVPILCVLAILGGMYIGYVMLGHRPSSDVFMWDTWKHMYDLIFADS</sequence>
<comment type="caution">
    <text evidence="3">The sequence shown here is derived from an EMBL/GenBank/DDBJ whole genome shotgun (WGS) entry which is preliminary data.</text>
</comment>
<reference evidence="3" key="2">
    <citation type="submission" date="2020-09" db="EMBL/GenBank/DDBJ databases">
        <authorList>
            <person name="Sun Q."/>
            <person name="Zhou Y."/>
        </authorList>
    </citation>
    <scope>NUCLEOTIDE SEQUENCE</scope>
    <source>
        <strain evidence="3">CGMCC 1.15178</strain>
    </source>
</reference>
<proteinExistence type="predicted"/>
<dbReference type="InterPro" id="IPR024596">
    <property type="entry name" value="RNApol_su_b/EpuA"/>
</dbReference>
<dbReference type="Pfam" id="PF11772">
    <property type="entry name" value="EpuA"/>
    <property type="match status" value="1"/>
</dbReference>
<evidence type="ECO:0008006" key="5">
    <source>
        <dbReference type="Google" id="ProtNLM"/>
    </source>
</evidence>
<accession>A0A916ZEH7</accession>
<gene>
    <name evidence="3" type="ORF">GCM10010911_58880</name>
</gene>
<dbReference type="Proteomes" id="UP000612456">
    <property type="component" value="Unassembled WGS sequence"/>
</dbReference>
<name>A0A916ZEH7_9BACL</name>
<keyword evidence="2" id="KW-1133">Transmembrane helix</keyword>
<feature type="region of interest" description="Disordered" evidence="1">
    <location>
        <begin position="1"/>
        <end position="51"/>
    </location>
</feature>
<reference evidence="3" key="1">
    <citation type="journal article" date="2014" name="Int. J. Syst. Evol. Microbiol.">
        <title>Complete genome sequence of Corynebacterium casei LMG S-19264T (=DSM 44701T), isolated from a smear-ripened cheese.</title>
        <authorList>
            <consortium name="US DOE Joint Genome Institute (JGI-PGF)"/>
            <person name="Walter F."/>
            <person name="Albersmeier A."/>
            <person name="Kalinowski J."/>
            <person name="Ruckert C."/>
        </authorList>
    </citation>
    <scope>NUCLEOTIDE SEQUENCE</scope>
    <source>
        <strain evidence="3">CGMCC 1.15178</strain>
    </source>
</reference>
<keyword evidence="2" id="KW-0812">Transmembrane</keyword>
<keyword evidence="4" id="KW-1185">Reference proteome</keyword>
<evidence type="ECO:0000313" key="3">
    <source>
        <dbReference type="EMBL" id="GGD92487.1"/>
    </source>
</evidence>
<evidence type="ECO:0000313" key="4">
    <source>
        <dbReference type="Proteomes" id="UP000612456"/>
    </source>
</evidence>
<evidence type="ECO:0000256" key="2">
    <source>
        <dbReference type="SAM" id="Phobius"/>
    </source>
</evidence>
<organism evidence="3 4">
    <name type="scientific">Paenibacillus nasutitermitis</name>
    <dbReference type="NCBI Taxonomy" id="1652958"/>
    <lineage>
        <taxon>Bacteria</taxon>
        <taxon>Bacillati</taxon>
        <taxon>Bacillota</taxon>
        <taxon>Bacilli</taxon>
        <taxon>Bacillales</taxon>
        <taxon>Paenibacillaceae</taxon>
        <taxon>Paenibacillus</taxon>
    </lineage>
</organism>
<feature type="compositionally biased region" description="Basic and acidic residues" evidence="1">
    <location>
        <begin position="32"/>
        <end position="51"/>
    </location>
</feature>
<dbReference type="EMBL" id="BMHP01000006">
    <property type="protein sequence ID" value="GGD92487.1"/>
    <property type="molecule type" value="Genomic_DNA"/>
</dbReference>
<evidence type="ECO:0000256" key="1">
    <source>
        <dbReference type="SAM" id="MobiDB-lite"/>
    </source>
</evidence>
<dbReference type="AlphaFoldDB" id="A0A916ZEH7"/>
<protein>
    <recommendedName>
        <fullName evidence="5">DNA-directed RNA polymerase subunit beta</fullName>
    </recommendedName>
</protein>
<feature type="transmembrane region" description="Helical" evidence="2">
    <location>
        <begin position="69"/>
        <end position="89"/>
    </location>
</feature>
<dbReference type="RefSeq" id="WP_229750616.1">
    <property type="nucleotide sequence ID" value="NZ_BMHP01000006.1"/>
</dbReference>
<keyword evidence="2" id="KW-0472">Membrane</keyword>